<dbReference type="InterPro" id="IPR036271">
    <property type="entry name" value="Tet_transcr_reg_TetR-rel_C_sf"/>
</dbReference>
<dbReference type="AlphaFoldDB" id="A0A2H1L6Z5"/>
<feature type="compositionally biased region" description="Basic and acidic residues" evidence="5">
    <location>
        <begin position="243"/>
        <end position="254"/>
    </location>
</feature>
<gene>
    <name evidence="7" type="ORF">BJEO58_02117</name>
</gene>
<dbReference type="OrthoDB" id="4746440at2"/>
<feature type="domain" description="HTH tetR-type" evidence="6">
    <location>
        <begin position="26"/>
        <end position="86"/>
    </location>
</feature>
<evidence type="ECO:0000256" key="2">
    <source>
        <dbReference type="ARBA" id="ARBA00023125"/>
    </source>
</evidence>
<dbReference type="Pfam" id="PF00440">
    <property type="entry name" value="TetR_N"/>
    <property type="match status" value="1"/>
</dbReference>
<dbReference type="InterPro" id="IPR009057">
    <property type="entry name" value="Homeodomain-like_sf"/>
</dbReference>
<feature type="compositionally biased region" description="Basic and acidic residues" evidence="5">
    <location>
        <begin position="14"/>
        <end position="23"/>
    </location>
</feature>
<feature type="region of interest" description="Disordered" evidence="5">
    <location>
        <begin position="234"/>
        <end position="254"/>
    </location>
</feature>
<dbReference type="PANTHER" id="PTHR30055">
    <property type="entry name" value="HTH-TYPE TRANSCRIPTIONAL REGULATOR RUTR"/>
    <property type="match status" value="1"/>
</dbReference>
<dbReference type="EMBL" id="FXZM01000010">
    <property type="protein sequence ID" value="SMY12520.1"/>
    <property type="molecule type" value="Genomic_DNA"/>
</dbReference>
<evidence type="ECO:0000256" key="3">
    <source>
        <dbReference type="ARBA" id="ARBA00023163"/>
    </source>
</evidence>
<dbReference type="PROSITE" id="PS50977">
    <property type="entry name" value="HTH_TETR_2"/>
    <property type="match status" value="1"/>
</dbReference>
<evidence type="ECO:0000256" key="4">
    <source>
        <dbReference type="PROSITE-ProRule" id="PRU00335"/>
    </source>
</evidence>
<keyword evidence="2 4" id="KW-0238">DNA-binding</keyword>
<dbReference type="Gene3D" id="1.10.10.60">
    <property type="entry name" value="Homeodomain-like"/>
    <property type="match status" value="1"/>
</dbReference>
<protein>
    <submittedName>
        <fullName evidence="7">Transcriptional regulator, TetR family</fullName>
    </submittedName>
</protein>
<dbReference type="GO" id="GO:0003700">
    <property type="term" value="F:DNA-binding transcription factor activity"/>
    <property type="evidence" value="ECO:0007669"/>
    <property type="project" value="TreeGrafter"/>
</dbReference>
<evidence type="ECO:0000256" key="5">
    <source>
        <dbReference type="SAM" id="MobiDB-lite"/>
    </source>
</evidence>
<accession>A0A2H1L6Z5</accession>
<dbReference type="SUPFAM" id="SSF46689">
    <property type="entry name" value="Homeodomain-like"/>
    <property type="match status" value="1"/>
</dbReference>
<dbReference type="PANTHER" id="PTHR30055:SF234">
    <property type="entry name" value="HTH-TYPE TRANSCRIPTIONAL REGULATOR BETI"/>
    <property type="match status" value="1"/>
</dbReference>
<feature type="DNA-binding region" description="H-T-H motif" evidence="4">
    <location>
        <begin position="49"/>
        <end position="68"/>
    </location>
</feature>
<keyword evidence="3" id="KW-0804">Transcription</keyword>
<keyword evidence="8" id="KW-1185">Reference proteome</keyword>
<sequence length="254" mass="28654">MSTTSRPSGPTGGRRRDPRDLTRKGRRTRKSLVDAARAVFYEQGYIDARLSEVTARAGVSTGTLYTYFDDREQLLAAIIDDAYERSVRPAGSRPADVGDPFRRIFNGNRRYVEAYRKNSDLMAIFDQAEYLDEALKVRRMARASDFAERNAQTIRRLQDEGTVDRGVEPLVAAQALSFMVSTQCRYVYVHEPDARYADAAGAQMLADHLTRLWYSALGVDPDPLLQTFIAEAHQTDADDEVESPPHEDERARPT</sequence>
<reference evidence="8" key="1">
    <citation type="submission" date="2017-03" db="EMBL/GenBank/DDBJ databases">
        <authorList>
            <person name="Monnet C."/>
        </authorList>
    </citation>
    <scope>NUCLEOTIDE SEQUENCE [LARGE SCALE GENOMIC DNA]</scope>
    <source>
        <strain evidence="8">SJ5-8</strain>
    </source>
</reference>
<evidence type="ECO:0000313" key="8">
    <source>
        <dbReference type="Proteomes" id="UP000234462"/>
    </source>
</evidence>
<keyword evidence="1" id="KW-0805">Transcription regulation</keyword>
<proteinExistence type="predicted"/>
<dbReference type="GO" id="GO:0000976">
    <property type="term" value="F:transcription cis-regulatory region binding"/>
    <property type="evidence" value="ECO:0007669"/>
    <property type="project" value="TreeGrafter"/>
</dbReference>
<evidence type="ECO:0000313" key="7">
    <source>
        <dbReference type="EMBL" id="SMY12520.1"/>
    </source>
</evidence>
<dbReference type="PRINTS" id="PR00455">
    <property type="entry name" value="HTHTETR"/>
</dbReference>
<dbReference type="Gene3D" id="1.10.357.10">
    <property type="entry name" value="Tetracycline Repressor, domain 2"/>
    <property type="match status" value="1"/>
</dbReference>
<dbReference type="InterPro" id="IPR001647">
    <property type="entry name" value="HTH_TetR"/>
</dbReference>
<dbReference type="SUPFAM" id="SSF48498">
    <property type="entry name" value="Tetracyclin repressor-like, C-terminal domain"/>
    <property type="match status" value="1"/>
</dbReference>
<organism evidence="7 8">
    <name type="scientific">Brevibacterium jeotgali</name>
    <dbReference type="NCBI Taxonomy" id="1262550"/>
    <lineage>
        <taxon>Bacteria</taxon>
        <taxon>Bacillati</taxon>
        <taxon>Actinomycetota</taxon>
        <taxon>Actinomycetes</taxon>
        <taxon>Micrococcales</taxon>
        <taxon>Brevibacteriaceae</taxon>
        <taxon>Brevibacterium</taxon>
    </lineage>
</organism>
<dbReference type="InterPro" id="IPR050109">
    <property type="entry name" value="HTH-type_TetR-like_transc_reg"/>
</dbReference>
<dbReference type="Proteomes" id="UP000234462">
    <property type="component" value="Unassembled WGS sequence"/>
</dbReference>
<evidence type="ECO:0000256" key="1">
    <source>
        <dbReference type="ARBA" id="ARBA00023015"/>
    </source>
</evidence>
<dbReference type="RefSeq" id="WP_101589453.1">
    <property type="nucleotide sequence ID" value="NZ_FXZM01000010.1"/>
</dbReference>
<evidence type="ECO:0000259" key="6">
    <source>
        <dbReference type="PROSITE" id="PS50977"/>
    </source>
</evidence>
<feature type="region of interest" description="Disordered" evidence="5">
    <location>
        <begin position="1"/>
        <end position="28"/>
    </location>
</feature>
<name>A0A2H1L6Z5_9MICO</name>